<dbReference type="InterPro" id="IPR008496">
    <property type="entry name" value="TMEM222/RTE1"/>
</dbReference>
<dbReference type="Pfam" id="PF05608">
    <property type="entry name" value="RTE1"/>
    <property type="match status" value="1"/>
</dbReference>
<organism evidence="2 3">
    <name type="scientific">Dermatophagoides pteronyssinus</name>
    <name type="common">European house dust mite</name>
    <dbReference type="NCBI Taxonomy" id="6956"/>
    <lineage>
        <taxon>Eukaryota</taxon>
        <taxon>Metazoa</taxon>
        <taxon>Ecdysozoa</taxon>
        <taxon>Arthropoda</taxon>
        <taxon>Chelicerata</taxon>
        <taxon>Arachnida</taxon>
        <taxon>Acari</taxon>
        <taxon>Acariformes</taxon>
        <taxon>Sarcoptiformes</taxon>
        <taxon>Astigmata</taxon>
        <taxon>Psoroptidia</taxon>
        <taxon>Analgoidea</taxon>
        <taxon>Pyroglyphidae</taxon>
        <taxon>Dermatophagoidinae</taxon>
        <taxon>Dermatophagoides</taxon>
    </lineage>
</organism>
<dbReference type="PANTHER" id="PTHR20921:SF0">
    <property type="entry name" value="TRANSMEMBRANE PROTEIN 222"/>
    <property type="match status" value="1"/>
</dbReference>
<keyword evidence="3" id="KW-1185">Reference proteome</keyword>
<protein>
    <recommendedName>
        <fullName evidence="4">Transmembrane protein 222-like</fullName>
    </recommendedName>
</protein>
<keyword evidence="1" id="KW-0812">Transmembrane</keyword>
<keyword evidence="1" id="KW-0472">Membrane</keyword>
<reference evidence="2 3" key="1">
    <citation type="journal article" date="2018" name="J. Allergy Clin. Immunol.">
        <title>High-quality assembly of Dermatophagoides pteronyssinus genome and transcriptome reveals a wide range of novel allergens.</title>
        <authorList>
            <person name="Liu X.Y."/>
            <person name="Yang K.Y."/>
            <person name="Wang M.Q."/>
            <person name="Kwok J.S."/>
            <person name="Zeng X."/>
            <person name="Yang Z."/>
            <person name="Xiao X.J."/>
            <person name="Lau C.P."/>
            <person name="Li Y."/>
            <person name="Huang Z.M."/>
            <person name="Ba J.G."/>
            <person name="Yim A.K."/>
            <person name="Ouyang C.Y."/>
            <person name="Ngai S.M."/>
            <person name="Chan T.F."/>
            <person name="Leung E.L."/>
            <person name="Liu L."/>
            <person name="Liu Z.G."/>
            <person name="Tsui S.K."/>
        </authorList>
    </citation>
    <scope>NUCLEOTIDE SEQUENCE [LARGE SCALE GENOMIC DNA]</scope>
    <source>
        <strain evidence="2">Derp</strain>
    </source>
</reference>
<dbReference type="EMBL" id="NJHN03000036">
    <property type="protein sequence ID" value="KAH9422705.1"/>
    <property type="molecule type" value="Genomic_DNA"/>
</dbReference>
<accession>A0ABQ8JJC9</accession>
<dbReference type="PANTHER" id="PTHR20921">
    <property type="entry name" value="TRANSMEMBRANE PROTEIN 222"/>
    <property type="match status" value="1"/>
</dbReference>
<feature type="transmembrane region" description="Helical" evidence="1">
    <location>
        <begin position="158"/>
        <end position="182"/>
    </location>
</feature>
<reference evidence="2 3" key="2">
    <citation type="journal article" date="2022" name="Mol. Biol. Evol.">
        <title>Comparative Genomics Reveals Insights into the Divergent Evolution of Astigmatic Mites and Household Pest Adaptations.</title>
        <authorList>
            <person name="Xiong Q."/>
            <person name="Wan A.T."/>
            <person name="Liu X."/>
            <person name="Fung C.S."/>
            <person name="Xiao X."/>
            <person name="Malainual N."/>
            <person name="Hou J."/>
            <person name="Wang L."/>
            <person name="Wang M."/>
            <person name="Yang K.Y."/>
            <person name="Cui Y."/>
            <person name="Leung E.L."/>
            <person name="Nong W."/>
            <person name="Shin S.K."/>
            <person name="Au S.W."/>
            <person name="Jeong K.Y."/>
            <person name="Chew F.T."/>
            <person name="Hui J.H."/>
            <person name="Leung T.F."/>
            <person name="Tungtrongchitr A."/>
            <person name="Zhong N."/>
            <person name="Liu Z."/>
            <person name="Tsui S.K."/>
        </authorList>
    </citation>
    <scope>NUCLEOTIDE SEQUENCE [LARGE SCALE GENOMIC DNA]</scope>
    <source>
        <strain evidence="2">Derp</strain>
    </source>
</reference>
<evidence type="ECO:0000313" key="3">
    <source>
        <dbReference type="Proteomes" id="UP000887458"/>
    </source>
</evidence>
<evidence type="ECO:0008006" key="4">
    <source>
        <dbReference type="Google" id="ProtNLM"/>
    </source>
</evidence>
<proteinExistence type="predicted"/>
<evidence type="ECO:0000256" key="1">
    <source>
        <dbReference type="SAM" id="Phobius"/>
    </source>
</evidence>
<sequence>MDNLSSNNLIKLPLSMIKSQQQQQQQQYRKLFEPYCIVWCSLPWLSYFIPLIGHMAITDSYGNIWDFSESYFVSKNNFSFGQPIKFLRMDRKCFLDHYQWDEGIQRAANIYNHKMHYILWSNCHSFVCEALNQMSYNGHNNHNVQSLLWKFSLNSHYVSIYSFIKIWSTWLIIITIFILIFLPSSSSSTTTTF</sequence>
<gene>
    <name evidence="2" type="ORF">DERP_003382</name>
</gene>
<feature type="transmembrane region" description="Helical" evidence="1">
    <location>
        <begin position="35"/>
        <end position="57"/>
    </location>
</feature>
<comment type="caution">
    <text evidence="2">The sequence shown here is derived from an EMBL/GenBank/DDBJ whole genome shotgun (WGS) entry which is preliminary data.</text>
</comment>
<evidence type="ECO:0000313" key="2">
    <source>
        <dbReference type="EMBL" id="KAH9422705.1"/>
    </source>
</evidence>
<dbReference type="Proteomes" id="UP000887458">
    <property type="component" value="Unassembled WGS sequence"/>
</dbReference>
<name>A0ABQ8JJC9_DERPT</name>
<keyword evidence="1" id="KW-1133">Transmembrane helix</keyword>